<dbReference type="Proteomes" id="UP000219338">
    <property type="component" value="Unassembled WGS sequence"/>
</dbReference>
<keyword evidence="2" id="KW-1185">Reference proteome</keyword>
<dbReference type="AlphaFoldDB" id="A0A284S040"/>
<gene>
    <name evidence="1" type="ORF">ARMOST_17827</name>
</gene>
<evidence type="ECO:0000313" key="2">
    <source>
        <dbReference type="Proteomes" id="UP000219338"/>
    </source>
</evidence>
<dbReference type="EMBL" id="FUEG01000023">
    <property type="protein sequence ID" value="SJL14371.1"/>
    <property type="molecule type" value="Genomic_DNA"/>
</dbReference>
<protein>
    <submittedName>
        <fullName evidence="1">Uncharacterized protein</fullName>
    </submittedName>
</protein>
<sequence>MGRIRFQVETADFAARFRRVSTNSRG</sequence>
<name>A0A284S040_ARMOS</name>
<evidence type="ECO:0000313" key="1">
    <source>
        <dbReference type="EMBL" id="SJL14371.1"/>
    </source>
</evidence>
<proteinExistence type="predicted"/>
<organism evidence="1 2">
    <name type="scientific">Armillaria ostoyae</name>
    <name type="common">Armillaria root rot fungus</name>
    <dbReference type="NCBI Taxonomy" id="47428"/>
    <lineage>
        <taxon>Eukaryota</taxon>
        <taxon>Fungi</taxon>
        <taxon>Dikarya</taxon>
        <taxon>Basidiomycota</taxon>
        <taxon>Agaricomycotina</taxon>
        <taxon>Agaricomycetes</taxon>
        <taxon>Agaricomycetidae</taxon>
        <taxon>Agaricales</taxon>
        <taxon>Marasmiineae</taxon>
        <taxon>Physalacriaceae</taxon>
        <taxon>Armillaria</taxon>
    </lineage>
</organism>
<accession>A0A284S040</accession>
<reference evidence="2" key="1">
    <citation type="journal article" date="2017" name="Nat. Ecol. Evol.">
        <title>Genome expansion and lineage-specific genetic innovations in the forest pathogenic fungi Armillaria.</title>
        <authorList>
            <person name="Sipos G."/>
            <person name="Prasanna A.N."/>
            <person name="Walter M.C."/>
            <person name="O'Connor E."/>
            <person name="Balint B."/>
            <person name="Krizsan K."/>
            <person name="Kiss B."/>
            <person name="Hess J."/>
            <person name="Varga T."/>
            <person name="Slot J."/>
            <person name="Riley R."/>
            <person name="Boka B."/>
            <person name="Rigling D."/>
            <person name="Barry K."/>
            <person name="Lee J."/>
            <person name="Mihaltcheva S."/>
            <person name="LaButti K."/>
            <person name="Lipzen A."/>
            <person name="Waldron R."/>
            <person name="Moloney N.M."/>
            <person name="Sperisen C."/>
            <person name="Kredics L."/>
            <person name="Vagvoelgyi C."/>
            <person name="Patrignani A."/>
            <person name="Fitzpatrick D."/>
            <person name="Nagy I."/>
            <person name="Doyle S."/>
            <person name="Anderson J.B."/>
            <person name="Grigoriev I.V."/>
            <person name="Gueldener U."/>
            <person name="Muensterkoetter M."/>
            <person name="Nagy L.G."/>
        </authorList>
    </citation>
    <scope>NUCLEOTIDE SEQUENCE [LARGE SCALE GENOMIC DNA]</scope>
    <source>
        <strain evidence="2">C18/9</strain>
    </source>
</reference>